<dbReference type="Gene3D" id="3.10.100.10">
    <property type="entry name" value="Mannose-Binding Protein A, subunit A"/>
    <property type="match status" value="1"/>
</dbReference>
<dbReference type="Proteomes" id="UP000887565">
    <property type="component" value="Unplaced"/>
</dbReference>
<evidence type="ECO:0000313" key="2">
    <source>
        <dbReference type="WBParaSite" id="nRc.2.0.1.t46430-RA"/>
    </source>
</evidence>
<organism evidence="1 2">
    <name type="scientific">Romanomermis culicivorax</name>
    <name type="common">Nematode worm</name>
    <dbReference type="NCBI Taxonomy" id="13658"/>
    <lineage>
        <taxon>Eukaryota</taxon>
        <taxon>Metazoa</taxon>
        <taxon>Ecdysozoa</taxon>
        <taxon>Nematoda</taxon>
        <taxon>Enoplea</taxon>
        <taxon>Dorylaimia</taxon>
        <taxon>Mermithida</taxon>
        <taxon>Mermithoidea</taxon>
        <taxon>Mermithidae</taxon>
        <taxon>Romanomermis</taxon>
    </lineage>
</organism>
<keyword evidence="1" id="KW-1185">Reference proteome</keyword>
<protein>
    <submittedName>
        <fullName evidence="2">Uncharacterized protein</fullName>
    </submittedName>
</protein>
<dbReference type="AlphaFoldDB" id="A0A915L5R6"/>
<dbReference type="InterPro" id="IPR016186">
    <property type="entry name" value="C-type_lectin-like/link_sf"/>
</dbReference>
<sequence>MDSIAIMWHIMLVTSFHKQIKEISMVAKPSARHKRFPLGVSQVSPGRWQDVNGNWVFSDWLPYYPDQTDPNKNCVTIVDYNGYMWENVKDSQKLIFISTYDKYDWFNDINENFITIKFHNHNHIAAVYDNYKISFHIHSRCRNEVTQLIPQSVTTTVARSVLNLTSEMPQNITTLAGTTGSVSAAATTVVTSMASMLLKQQDTSFSVVLPTSPTSRMLHNLFRYQGHHRLEKYGTQHYK</sequence>
<dbReference type="SUPFAM" id="SSF56436">
    <property type="entry name" value="C-type lectin-like"/>
    <property type="match status" value="1"/>
</dbReference>
<dbReference type="InterPro" id="IPR016187">
    <property type="entry name" value="CTDL_fold"/>
</dbReference>
<dbReference type="WBParaSite" id="nRc.2.0.1.t46430-RA">
    <property type="protein sequence ID" value="nRc.2.0.1.t46430-RA"/>
    <property type="gene ID" value="nRc.2.0.1.g46430"/>
</dbReference>
<proteinExistence type="predicted"/>
<reference evidence="2" key="1">
    <citation type="submission" date="2022-11" db="UniProtKB">
        <authorList>
            <consortium name="WormBaseParasite"/>
        </authorList>
    </citation>
    <scope>IDENTIFICATION</scope>
</reference>
<name>A0A915L5R6_ROMCU</name>
<accession>A0A915L5R6</accession>
<evidence type="ECO:0000313" key="1">
    <source>
        <dbReference type="Proteomes" id="UP000887565"/>
    </source>
</evidence>
<dbReference type="CDD" id="cd00037">
    <property type="entry name" value="CLECT"/>
    <property type="match status" value="1"/>
</dbReference>